<evidence type="ECO:0000313" key="3">
    <source>
        <dbReference type="EMBL" id="ORC34672.1"/>
    </source>
</evidence>
<dbReference type="Gene3D" id="1.10.3090.10">
    <property type="entry name" value="cca-adding enzyme, domain 2"/>
    <property type="match status" value="1"/>
</dbReference>
<evidence type="ECO:0000259" key="2">
    <source>
        <dbReference type="Pfam" id="PF01966"/>
    </source>
</evidence>
<dbReference type="EMBL" id="MWQY01000012">
    <property type="protein sequence ID" value="ORC34672.1"/>
    <property type="molecule type" value="Genomic_DNA"/>
</dbReference>
<keyword evidence="1" id="KW-0547">Nucleotide-binding</keyword>
<accession>A0A1Y1RWV5</accession>
<feature type="domain" description="HD" evidence="2">
    <location>
        <begin position="228"/>
        <end position="290"/>
    </location>
</feature>
<dbReference type="OrthoDB" id="9805698at2"/>
<dbReference type="PANTHER" id="PTHR47545">
    <property type="entry name" value="MULTIFUNCTIONAL CCA PROTEIN"/>
    <property type="match status" value="1"/>
</dbReference>
<dbReference type="InterPro" id="IPR050124">
    <property type="entry name" value="tRNA_CCA-adding_enzyme"/>
</dbReference>
<dbReference type="RefSeq" id="WP_083051128.1">
    <property type="nucleotide sequence ID" value="NZ_MWQY01000012.1"/>
</dbReference>
<evidence type="ECO:0000256" key="1">
    <source>
        <dbReference type="ARBA" id="ARBA00022741"/>
    </source>
</evidence>
<keyword evidence="4" id="KW-1185">Reference proteome</keyword>
<protein>
    <recommendedName>
        <fullName evidence="2">HD domain-containing protein</fullName>
    </recommendedName>
</protein>
<dbReference type="Proteomes" id="UP000192343">
    <property type="component" value="Unassembled WGS sequence"/>
</dbReference>
<reference evidence="3 4" key="1">
    <citation type="submission" date="2017-03" db="EMBL/GenBank/DDBJ databases">
        <title>Draft Genome sequence of Marispirochaeta sp. strain JC444.</title>
        <authorList>
            <person name="Shivani Y."/>
            <person name="Subhash Y."/>
            <person name="Sasikala C."/>
            <person name="Ramana C."/>
        </authorList>
    </citation>
    <scope>NUCLEOTIDE SEQUENCE [LARGE SCALE GENOMIC DNA]</scope>
    <source>
        <strain evidence="3 4">JC444</strain>
    </source>
</reference>
<dbReference type="InterPro" id="IPR006674">
    <property type="entry name" value="HD_domain"/>
</dbReference>
<gene>
    <name evidence="3" type="ORF">B4O97_12045</name>
</gene>
<dbReference type="Pfam" id="PF01966">
    <property type="entry name" value="HD"/>
    <property type="match status" value="1"/>
</dbReference>
<evidence type="ECO:0000313" key="4">
    <source>
        <dbReference type="Proteomes" id="UP000192343"/>
    </source>
</evidence>
<name>A0A1Y1RWV5_9SPIO</name>
<dbReference type="SUPFAM" id="SSF109604">
    <property type="entry name" value="HD-domain/PDEase-like"/>
    <property type="match status" value="1"/>
</dbReference>
<proteinExistence type="predicted"/>
<dbReference type="GO" id="GO:0000166">
    <property type="term" value="F:nucleotide binding"/>
    <property type="evidence" value="ECO:0007669"/>
    <property type="project" value="UniProtKB-KW"/>
</dbReference>
<sequence length="361" mass="42602">MDFYKNLPAGVFIGSVSALELYYGKELSEPVNLVLRGSLTDVAREFDDVDFPGIEGCDAVARYEGHTCLISCIDEDEPFPRMPFSVQNLYYDPRRRVFMDPLNIYYDIRRREPRLLDEVCCDEQTVIEGALLYSRFKYPRNRFYRGLDYNWEHISVYEQRLLLSRILKGKYAHRGLDILMRTGFISTHWPELARMDATEHAKEHHPEGNAWEHTLETFRYRKNTDLALSLGLLLHDAGKPAAKRNEGNTFDRHAQIGTGIARRFLERLEFERDLQDEVVFLVREHMLPAFIPRLPTYRTERSMSSPWFPKLLELFRCDLSSTFRGPEKYYEACTTYRSFLKYRKNPFRTAEGKKQLRLYVE</sequence>
<dbReference type="STRING" id="1963862.B4O97_12045"/>
<dbReference type="PANTHER" id="PTHR47545:SF2">
    <property type="entry name" value="CC-ADDING TRNA NUCLEOTIDYLTRANSFERASE"/>
    <property type="match status" value="1"/>
</dbReference>
<organism evidence="3 4">
    <name type="scientific">Marispirochaeta aestuarii</name>
    <dbReference type="NCBI Taxonomy" id="1963862"/>
    <lineage>
        <taxon>Bacteria</taxon>
        <taxon>Pseudomonadati</taxon>
        <taxon>Spirochaetota</taxon>
        <taxon>Spirochaetia</taxon>
        <taxon>Spirochaetales</taxon>
        <taxon>Spirochaetaceae</taxon>
        <taxon>Marispirochaeta</taxon>
    </lineage>
</organism>
<comment type="caution">
    <text evidence="3">The sequence shown here is derived from an EMBL/GenBank/DDBJ whole genome shotgun (WGS) entry which is preliminary data.</text>
</comment>
<dbReference type="AlphaFoldDB" id="A0A1Y1RWV5"/>